<feature type="compositionally biased region" description="Basic and acidic residues" evidence="1">
    <location>
        <begin position="29"/>
        <end position="40"/>
    </location>
</feature>
<reference evidence="2" key="1">
    <citation type="journal article" date="2022" name="bioRxiv">
        <title>Sequencing and chromosome-scale assembly of the giantPleurodeles waltlgenome.</title>
        <authorList>
            <person name="Brown T."/>
            <person name="Elewa A."/>
            <person name="Iarovenko S."/>
            <person name="Subramanian E."/>
            <person name="Araus A.J."/>
            <person name="Petzold A."/>
            <person name="Susuki M."/>
            <person name="Suzuki K.-i.T."/>
            <person name="Hayashi T."/>
            <person name="Toyoda A."/>
            <person name="Oliveira C."/>
            <person name="Osipova E."/>
            <person name="Leigh N.D."/>
            <person name="Simon A."/>
            <person name="Yun M.H."/>
        </authorList>
    </citation>
    <scope>NUCLEOTIDE SEQUENCE</scope>
    <source>
        <strain evidence="2">20211129_DDA</strain>
        <tissue evidence="2">Liver</tissue>
    </source>
</reference>
<organism evidence="2 3">
    <name type="scientific">Pleurodeles waltl</name>
    <name type="common">Iberian ribbed newt</name>
    <dbReference type="NCBI Taxonomy" id="8319"/>
    <lineage>
        <taxon>Eukaryota</taxon>
        <taxon>Metazoa</taxon>
        <taxon>Chordata</taxon>
        <taxon>Craniata</taxon>
        <taxon>Vertebrata</taxon>
        <taxon>Euteleostomi</taxon>
        <taxon>Amphibia</taxon>
        <taxon>Batrachia</taxon>
        <taxon>Caudata</taxon>
        <taxon>Salamandroidea</taxon>
        <taxon>Salamandridae</taxon>
        <taxon>Pleurodelinae</taxon>
        <taxon>Pleurodeles</taxon>
    </lineage>
</organism>
<dbReference type="EMBL" id="JANPWB010000008">
    <property type="protein sequence ID" value="KAJ1160474.1"/>
    <property type="molecule type" value="Genomic_DNA"/>
</dbReference>
<feature type="compositionally biased region" description="Polar residues" evidence="1">
    <location>
        <begin position="134"/>
        <end position="143"/>
    </location>
</feature>
<name>A0AAV7SA91_PLEWA</name>
<evidence type="ECO:0000313" key="2">
    <source>
        <dbReference type="EMBL" id="KAJ1160474.1"/>
    </source>
</evidence>
<evidence type="ECO:0000256" key="1">
    <source>
        <dbReference type="SAM" id="MobiDB-lite"/>
    </source>
</evidence>
<dbReference type="Proteomes" id="UP001066276">
    <property type="component" value="Chromosome 4_2"/>
</dbReference>
<proteinExistence type="predicted"/>
<feature type="compositionally biased region" description="Polar residues" evidence="1">
    <location>
        <begin position="41"/>
        <end position="65"/>
    </location>
</feature>
<accession>A0AAV7SA91</accession>
<feature type="compositionally biased region" description="Basic and acidic residues" evidence="1">
    <location>
        <begin position="105"/>
        <end position="124"/>
    </location>
</feature>
<keyword evidence="3" id="KW-1185">Reference proteome</keyword>
<evidence type="ECO:0000313" key="3">
    <source>
        <dbReference type="Proteomes" id="UP001066276"/>
    </source>
</evidence>
<dbReference type="AlphaFoldDB" id="A0AAV7SA91"/>
<sequence length="174" mass="19803">MNKLIRQRNPPGETEPPITEIGQITCPPPDRETSSRRQKENGQQTRSYRYRNTIQIHHTHAQASTGAHPEAQPQPQQGRPDIVTAFANHGPERAAFPHENAVRPGDCHREHRTPLRSRTEDPPRPCRGGGKRVGQTNSRTLNTRGAGVVDPEEEEEQTGKEQEMEKETQDQWEW</sequence>
<gene>
    <name evidence="2" type="ORF">NDU88_000976</name>
</gene>
<feature type="compositionally biased region" description="Low complexity" evidence="1">
    <location>
        <begin position="10"/>
        <end position="22"/>
    </location>
</feature>
<feature type="region of interest" description="Disordered" evidence="1">
    <location>
        <begin position="1"/>
        <end position="174"/>
    </location>
</feature>
<protein>
    <submittedName>
        <fullName evidence="2">Uncharacterized protein</fullName>
    </submittedName>
</protein>
<feature type="compositionally biased region" description="Basic and acidic residues" evidence="1">
    <location>
        <begin position="157"/>
        <end position="174"/>
    </location>
</feature>
<comment type="caution">
    <text evidence="2">The sequence shown here is derived from an EMBL/GenBank/DDBJ whole genome shotgun (WGS) entry which is preliminary data.</text>
</comment>